<keyword evidence="2" id="KW-0812">Transmembrane</keyword>
<keyword evidence="2" id="KW-0472">Membrane</keyword>
<evidence type="ECO:0000313" key="5">
    <source>
        <dbReference type="Proteomes" id="UP000258888"/>
    </source>
</evidence>
<sequence>MFCINCGNPINGTVKFCTKCGARVEDAASQQPQDQQSQQSQQLQQSQQPQQTYAPQQTQQYQQYQPYQPSNQYQSSQQYQQTQQYQPSQQYQQSQPSAYTQQLNPVKPKFSKFFTALSQPKNLIITIISSVVVIVLVVCTCVWYFRSNNNSSSTRGANSNLNSAGNSFNSASAPKALTQDDIISNAGKAYKNLIDSGSYTSTNFPQHYSYYYALWDIDGDNIPEMVVTASEDFNNGKEQYIHVFSYKNGKIVSYPDIIDKHDIYEERGTIFFGGNHDGIVVARSYQTPENDGVDGLPWHVYTYKINGKSFDKSTVDVDKPIEFKTKFTTGSLAGLQNFVYPKFVSVNDLTDINNLIDTPNLTPEQKKMNKTINEWLEKGYQVFSGTVKRLSAEEAYDYPGTTPNDPNAKDEVMKSLNEGNEGNGTFDIIALDQKRSGNGFRTGMYGGFMPSHMIFDLVSVRFDNSDKDQAAFVEKYAGKKIMVAAHPGGYDGGNWMELPAGQPTVGEVHLIKEYSE</sequence>
<evidence type="ECO:0000256" key="1">
    <source>
        <dbReference type="SAM" id="MobiDB-lite"/>
    </source>
</evidence>
<protein>
    <recommendedName>
        <fullName evidence="3">Zinc-ribbon domain-containing protein</fullName>
    </recommendedName>
</protein>
<evidence type="ECO:0000313" key="4">
    <source>
        <dbReference type="EMBL" id="RFD75265.1"/>
    </source>
</evidence>
<dbReference type="InterPro" id="IPR026870">
    <property type="entry name" value="Zinc_ribbon_dom"/>
</dbReference>
<accession>A0A3E1IQI4</accession>
<evidence type="ECO:0000256" key="2">
    <source>
        <dbReference type="SAM" id="Phobius"/>
    </source>
</evidence>
<reference evidence="4 5" key="1">
    <citation type="submission" date="2016-02" db="EMBL/GenBank/DDBJ databases">
        <title>Gardnerella vaginalis Subgroups Defined by cpn60 Sequencing and Sialidase Activity in Isolates from Canada, Belgium and Kenya.</title>
        <authorList>
            <person name="Schellenberg J."/>
            <person name="Paramel Jayaprakash T."/>
            <person name="Withana Gamage N."/>
            <person name="Patterson M.H."/>
            <person name="Vaneechoutte M."/>
            <person name="Hill J.E."/>
        </authorList>
    </citation>
    <scope>NUCLEOTIDE SEQUENCE [LARGE SCALE GENOMIC DNA]</scope>
    <source>
        <strain evidence="4 5">N160</strain>
    </source>
</reference>
<evidence type="ECO:0000259" key="3">
    <source>
        <dbReference type="Pfam" id="PF13240"/>
    </source>
</evidence>
<comment type="caution">
    <text evidence="4">The sequence shown here is derived from an EMBL/GenBank/DDBJ whole genome shotgun (WGS) entry which is preliminary data.</text>
</comment>
<organism evidence="4 5">
    <name type="scientific">Gardnerella vaginalis</name>
    <dbReference type="NCBI Taxonomy" id="2702"/>
    <lineage>
        <taxon>Bacteria</taxon>
        <taxon>Bacillati</taxon>
        <taxon>Actinomycetota</taxon>
        <taxon>Actinomycetes</taxon>
        <taxon>Bifidobacteriales</taxon>
        <taxon>Bifidobacteriaceae</taxon>
        <taxon>Gardnerella</taxon>
    </lineage>
</organism>
<dbReference type="RefSeq" id="WP_116794281.1">
    <property type="nucleotide sequence ID" value="NZ_LSLH01000001.1"/>
</dbReference>
<name>A0A3E1IQI4_GARVA</name>
<feature type="transmembrane region" description="Helical" evidence="2">
    <location>
        <begin position="123"/>
        <end position="145"/>
    </location>
</feature>
<dbReference type="AlphaFoldDB" id="A0A3E1IQI4"/>
<dbReference type="Pfam" id="PF13240">
    <property type="entry name" value="Zn_Ribbon_1"/>
    <property type="match status" value="1"/>
</dbReference>
<keyword evidence="2" id="KW-1133">Transmembrane helix</keyword>
<gene>
    <name evidence="4" type="ORF">AXE76_03535</name>
</gene>
<dbReference type="Proteomes" id="UP000258888">
    <property type="component" value="Unassembled WGS sequence"/>
</dbReference>
<feature type="domain" description="Zinc-ribbon" evidence="3">
    <location>
        <begin position="2"/>
        <end position="23"/>
    </location>
</feature>
<dbReference type="EMBL" id="LSLH01000001">
    <property type="protein sequence ID" value="RFD75265.1"/>
    <property type="molecule type" value="Genomic_DNA"/>
</dbReference>
<feature type="region of interest" description="Disordered" evidence="1">
    <location>
        <begin position="31"/>
        <end position="65"/>
    </location>
</feature>
<proteinExistence type="predicted"/>
<keyword evidence="5" id="KW-1185">Reference proteome</keyword>